<dbReference type="InterPro" id="IPR027417">
    <property type="entry name" value="P-loop_NTPase"/>
</dbReference>
<organism evidence="2">
    <name type="scientific">Agrobacterium albertimagni</name>
    <dbReference type="NCBI Taxonomy" id="147266"/>
    <lineage>
        <taxon>Bacteria</taxon>
        <taxon>Pseudomonadati</taxon>
        <taxon>Pseudomonadota</taxon>
        <taxon>Alphaproteobacteria</taxon>
        <taxon>Hyphomicrobiales</taxon>
        <taxon>Rhizobiaceae</taxon>
        <taxon>Rhizobium/Agrobacterium group</taxon>
        <taxon>Agrobacterium</taxon>
    </lineage>
</organism>
<evidence type="ECO:0000313" key="2">
    <source>
        <dbReference type="EMBL" id="HEB43347.1"/>
    </source>
</evidence>
<accession>A0A7C1T9R7</accession>
<comment type="caution">
    <text evidence="2">The sequence shown here is derived from an EMBL/GenBank/DDBJ whole genome shotgun (WGS) entry which is preliminary data.</text>
</comment>
<evidence type="ECO:0000256" key="1">
    <source>
        <dbReference type="SAM" id="MobiDB-lite"/>
    </source>
</evidence>
<proteinExistence type="predicted"/>
<feature type="region of interest" description="Disordered" evidence="1">
    <location>
        <begin position="335"/>
        <end position="356"/>
    </location>
</feature>
<dbReference type="Gene3D" id="3.40.50.300">
    <property type="entry name" value="P-loop containing nucleotide triphosphate hydrolases"/>
    <property type="match status" value="1"/>
</dbReference>
<gene>
    <name evidence="2" type="ORF">ENP70_06535</name>
</gene>
<name>A0A7C1T9R7_9HYPH</name>
<protein>
    <submittedName>
        <fullName evidence="2">Uncharacterized protein</fullName>
    </submittedName>
</protein>
<reference evidence="2" key="1">
    <citation type="journal article" date="2020" name="mSystems">
        <title>Genome- and Community-Level Interaction Insights into Carbon Utilization and Element Cycling Functions of Hydrothermarchaeota in Hydrothermal Sediment.</title>
        <authorList>
            <person name="Zhou Z."/>
            <person name="Liu Y."/>
            <person name="Xu W."/>
            <person name="Pan J."/>
            <person name="Luo Z.H."/>
            <person name="Li M."/>
        </authorList>
    </citation>
    <scope>NUCLEOTIDE SEQUENCE [LARGE SCALE GENOMIC DNA]</scope>
    <source>
        <strain evidence="2">SpSt-243</strain>
    </source>
</reference>
<sequence>MSFNSLPASAIEAITRVRQSMPDKQTIIADRVAAISAHHIPTFRDEALAKRIDRMKRSIVAHYSGDDKQHRILFVIGESHSGKSSLVRHAVAADPAFAPYIDSEGIEAMTVLMIDGPSPCTLRNIASDCLEKLGYPVKANLSESRIWPLFREQLKRRKVLFIVIDEAQHAVKNNTSDYEIQKVRDTFKHLVQMPDWPIRLILCGVSPLERLREGDKQIASRSTMMRLGPLTAQHATHVVGYIELVTIKHAGLKLGNFLGGDFPLRVIHACGGSFGSIVQLIRLAVENALLMEESTVSVAQFAAAYSEMSGCSPSSNIFTVQEWQHLDEGQARVVNEAGDNQTAGARPKRIRAGERR</sequence>
<dbReference type="EMBL" id="DSKI01000344">
    <property type="protein sequence ID" value="HEB43347.1"/>
    <property type="molecule type" value="Genomic_DNA"/>
</dbReference>
<dbReference type="Pfam" id="PF05621">
    <property type="entry name" value="TniB"/>
    <property type="match status" value="1"/>
</dbReference>
<dbReference type="SUPFAM" id="SSF52540">
    <property type="entry name" value="P-loop containing nucleoside triphosphate hydrolases"/>
    <property type="match status" value="1"/>
</dbReference>
<dbReference type="InterPro" id="IPR008868">
    <property type="entry name" value="TniB"/>
</dbReference>
<dbReference type="AlphaFoldDB" id="A0A7C1T9R7"/>